<dbReference type="InterPro" id="IPR010978">
    <property type="entry name" value="tRNA-bd_arm"/>
</dbReference>
<dbReference type="GO" id="GO:0000166">
    <property type="term" value="F:nucleotide binding"/>
    <property type="evidence" value="ECO:0007669"/>
    <property type="project" value="InterPro"/>
</dbReference>
<evidence type="ECO:0000256" key="3">
    <source>
        <dbReference type="ARBA" id="ARBA00022917"/>
    </source>
</evidence>
<evidence type="ECO:0000256" key="1">
    <source>
        <dbReference type="ARBA" id="ARBA00010728"/>
    </source>
</evidence>
<comment type="similarity">
    <text evidence="1">Belongs to the class-II aminoacyl-tRNA synthetase family. Type-1 seryl-tRNA synthetase subfamily.</text>
</comment>
<evidence type="ECO:0000256" key="5">
    <source>
        <dbReference type="ARBA" id="ARBA00048823"/>
    </source>
</evidence>
<dbReference type="GO" id="GO:0004828">
    <property type="term" value="F:serine-tRNA ligase activity"/>
    <property type="evidence" value="ECO:0007669"/>
    <property type="project" value="UniProtKB-EC"/>
</dbReference>
<reference evidence="7 8" key="2">
    <citation type="submission" date="2009-01" db="EMBL/GenBank/DDBJ databases">
        <title>Draft genome sequence of Bacteroides cellulosilyticus (DSM 14838).</title>
        <authorList>
            <person name="Sudarsanam P."/>
            <person name="Ley R."/>
            <person name="Guruge J."/>
            <person name="Turnbaugh P.J."/>
            <person name="Mahowald M."/>
            <person name="Liep D."/>
            <person name="Gordon J."/>
        </authorList>
    </citation>
    <scope>NUCLEOTIDE SEQUENCE [LARGE SCALE GENOMIC DNA]</scope>
    <source>
        <strain evidence="7 8">DSM 14838</strain>
    </source>
</reference>
<evidence type="ECO:0000256" key="2">
    <source>
        <dbReference type="ARBA" id="ARBA00022490"/>
    </source>
</evidence>
<evidence type="ECO:0000313" key="8">
    <source>
        <dbReference type="Proteomes" id="UP000003711"/>
    </source>
</evidence>
<dbReference type="PANTHER" id="PTHR43697">
    <property type="entry name" value="SERYL-TRNA SYNTHETASE"/>
    <property type="match status" value="1"/>
</dbReference>
<keyword evidence="3" id="KW-0648">Protein biosynthesis</keyword>
<dbReference type="HOGENOM" id="CLU_2611420_0_0_10"/>
<protein>
    <submittedName>
        <fullName evidence="7">Serine--tRNA ligase family protein</fullName>
    </submittedName>
</protein>
<evidence type="ECO:0000313" key="7">
    <source>
        <dbReference type="EMBL" id="EEF89039.1"/>
    </source>
</evidence>
<feature type="coiled-coil region" evidence="6">
    <location>
        <begin position="7"/>
        <end position="34"/>
    </location>
</feature>
<dbReference type="SUPFAM" id="SSF46589">
    <property type="entry name" value="tRNA-binding arm"/>
    <property type="match status" value="1"/>
</dbReference>
<dbReference type="PANTHER" id="PTHR43697:SF1">
    <property type="entry name" value="SERINE--TRNA LIGASE"/>
    <property type="match status" value="1"/>
</dbReference>
<accession>E2NGD5</accession>
<evidence type="ECO:0000256" key="6">
    <source>
        <dbReference type="SAM" id="Coils"/>
    </source>
</evidence>
<sequence>ETAKSRVAELKEVNKTLQTEMDQAAEDMQNLLYTIPNVPYDEVPEGVGAEDNVVEKMGGMETELPKDALPHWELTKNMI</sequence>
<organism evidence="7 8">
    <name type="scientific">Bacteroides cellulosilyticus DSM 14838</name>
    <dbReference type="NCBI Taxonomy" id="537012"/>
    <lineage>
        <taxon>Bacteria</taxon>
        <taxon>Pseudomonadati</taxon>
        <taxon>Bacteroidota</taxon>
        <taxon>Bacteroidia</taxon>
        <taxon>Bacteroidales</taxon>
        <taxon>Bacteroidaceae</taxon>
        <taxon>Bacteroides</taxon>
    </lineage>
</organism>
<comment type="catalytic activity">
    <reaction evidence="4">
        <text>tRNA(Sec) + L-serine + ATP = L-seryl-tRNA(Sec) + AMP + diphosphate + H(+)</text>
        <dbReference type="Rhea" id="RHEA:42580"/>
        <dbReference type="Rhea" id="RHEA-COMP:9742"/>
        <dbReference type="Rhea" id="RHEA-COMP:10128"/>
        <dbReference type="ChEBI" id="CHEBI:15378"/>
        <dbReference type="ChEBI" id="CHEBI:30616"/>
        <dbReference type="ChEBI" id="CHEBI:33019"/>
        <dbReference type="ChEBI" id="CHEBI:33384"/>
        <dbReference type="ChEBI" id="CHEBI:78442"/>
        <dbReference type="ChEBI" id="CHEBI:78533"/>
        <dbReference type="ChEBI" id="CHEBI:456215"/>
        <dbReference type="EC" id="6.1.1.11"/>
    </reaction>
</comment>
<name>E2NGD5_9BACE</name>
<dbReference type="EMBL" id="ACCH01000235">
    <property type="protein sequence ID" value="EEF89039.1"/>
    <property type="molecule type" value="Genomic_DNA"/>
</dbReference>
<keyword evidence="2" id="KW-0963">Cytoplasm</keyword>
<keyword evidence="7" id="KW-0436">Ligase</keyword>
<dbReference type="Proteomes" id="UP000003711">
    <property type="component" value="Unassembled WGS sequence"/>
</dbReference>
<comment type="catalytic activity">
    <reaction evidence="5">
        <text>tRNA(Ser) + L-serine + ATP = L-seryl-tRNA(Ser) + AMP + diphosphate + H(+)</text>
        <dbReference type="Rhea" id="RHEA:12292"/>
        <dbReference type="Rhea" id="RHEA-COMP:9669"/>
        <dbReference type="Rhea" id="RHEA-COMP:9703"/>
        <dbReference type="ChEBI" id="CHEBI:15378"/>
        <dbReference type="ChEBI" id="CHEBI:30616"/>
        <dbReference type="ChEBI" id="CHEBI:33019"/>
        <dbReference type="ChEBI" id="CHEBI:33384"/>
        <dbReference type="ChEBI" id="CHEBI:78442"/>
        <dbReference type="ChEBI" id="CHEBI:78533"/>
        <dbReference type="ChEBI" id="CHEBI:456215"/>
        <dbReference type="EC" id="6.1.1.11"/>
    </reaction>
</comment>
<comment type="caution">
    <text evidence="7">The sequence shown here is derived from an EMBL/GenBank/DDBJ whole genome shotgun (WGS) entry which is preliminary data.</text>
</comment>
<dbReference type="GO" id="GO:0006412">
    <property type="term" value="P:translation"/>
    <property type="evidence" value="ECO:0007669"/>
    <property type="project" value="UniProtKB-KW"/>
</dbReference>
<feature type="non-terminal residue" evidence="7">
    <location>
        <position position="1"/>
    </location>
</feature>
<proteinExistence type="inferred from homology"/>
<reference evidence="7 8" key="1">
    <citation type="submission" date="2008-12" db="EMBL/GenBank/DDBJ databases">
        <authorList>
            <person name="Fulton L."/>
            <person name="Clifton S."/>
            <person name="Fulton B."/>
            <person name="Xu J."/>
            <person name="Minx P."/>
            <person name="Pepin K.H."/>
            <person name="Johnson M."/>
            <person name="Bhonagiri V."/>
            <person name="Nash W.E."/>
            <person name="Mardis E.R."/>
            <person name="Wilson R.K."/>
        </authorList>
    </citation>
    <scope>NUCLEOTIDE SEQUENCE [LARGE SCALE GENOMIC DNA]</scope>
    <source>
        <strain evidence="7 8">DSM 14838</strain>
    </source>
</reference>
<evidence type="ECO:0000256" key="4">
    <source>
        <dbReference type="ARBA" id="ARBA00047929"/>
    </source>
</evidence>
<dbReference type="AlphaFoldDB" id="E2NGD5"/>
<gene>
    <name evidence="7" type="ORF">BACCELL_03360</name>
</gene>
<keyword evidence="6" id="KW-0175">Coiled coil</keyword>